<evidence type="ECO:0000256" key="3">
    <source>
        <dbReference type="ARBA" id="ARBA00022821"/>
    </source>
</evidence>
<dbReference type="Pfam" id="PF18052">
    <property type="entry name" value="Rx_N"/>
    <property type="match status" value="1"/>
</dbReference>
<dbReference type="Gene3D" id="1.20.5.4130">
    <property type="match status" value="1"/>
</dbReference>
<dbReference type="EMBL" id="OIVN01002083">
    <property type="protein sequence ID" value="SPD00391.1"/>
    <property type="molecule type" value="Genomic_DNA"/>
</dbReference>
<evidence type="ECO:0000259" key="4">
    <source>
        <dbReference type="Pfam" id="PF18052"/>
    </source>
</evidence>
<proteinExistence type="predicted"/>
<keyword evidence="1" id="KW-0677">Repeat</keyword>
<evidence type="ECO:0000256" key="1">
    <source>
        <dbReference type="ARBA" id="ARBA00022737"/>
    </source>
</evidence>
<evidence type="ECO:0000313" key="5">
    <source>
        <dbReference type="EMBL" id="SPD00391.1"/>
    </source>
</evidence>
<name>A0A2N9GM41_FAGSY</name>
<dbReference type="GO" id="GO:0006952">
    <property type="term" value="P:defense response"/>
    <property type="evidence" value="ECO:0007669"/>
    <property type="project" value="UniProtKB-KW"/>
</dbReference>
<keyword evidence="3" id="KW-0611">Plant defense</keyword>
<accession>A0A2N9GM41</accession>
<dbReference type="GO" id="GO:0000166">
    <property type="term" value="F:nucleotide binding"/>
    <property type="evidence" value="ECO:0007669"/>
    <property type="project" value="UniProtKB-KW"/>
</dbReference>
<organism evidence="5">
    <name type="scientific">Fagus sylvatica</name>
    <name type="common">Beechnut</name>
    <dbReference type="NCBI Taxonomy" id="28930"/>
    <lineage>
        <taxon>Eukaryota</taxon>
        <taxon>Viridiplantae</taxon>
        <taxon>Streptophyta</taxon>
        <taxon>Embryophyta</taxon>
        <taxon>Tracheophyta</taxon>
        <taxon>Spermatophyta</taxon>
        <taxon>Magnoliopsida</taxon>
        <taxon>eudicotyledons</taxon>
        <taxon>Gunneridae</taxon>
        <taxon>Pentapetalae</taxon>
        <taxon>rosids</taxon>
        <taxon>fabids</taxon>
        <taxon>Fagales</taxon>
        <taxon>Fagaceae</taxon>
        <taxon>Fagus</taxon>
    </lineage>
</organism>
<dbReference type="AlphaFoldDB" id="A0A2N9GM41"/>
<protein>
    <recommendedName>
        <fullName evidence="4">Disease resistance N-terminal domain-containing protein</fullName>
    </recommendedName>
</protein>
<reference evidence="5" key="1">
    <citation type="submission" date="2018-02" db="EMBL/GenBank/DDBJ databases">
        <authorList>
            <person name="Cohen D.B."/>
            <person name="Kent A.D."/>
        </authorList>
    </citation>
    <scope>NUCLEOTIDE SEQUENCE</scope>
</reference>
<evidence type="ECO:0000256" key="2">
    <source>
        <dbReference type="ARBA" id="ARBA00022741"/>
    </source>
</evidence>
<gene>
    <name evidence="5" type="ORF">FSB_LOCUS28273</name>
</gene>
<dbReference type="InterPro" id="IPR041118">
    <property type="entry name" value="Rx_N"/>
</dbReference>
<feature type="domain" description="Disease resistance N-terminal" evidence="4">
    <location>
        <begin position="17"/>
        <end position="90"/>
    </location>
</feature>
<keyword evidence="2" id="KW-0547">Nucleotide-binding</keyword>
<sequence>MCPLEQLGIFGDIAVKVLEELGSRFFQELSSAWVVRSDLEKLKDTVSAIKAVVSDADRKKATDHRLNDWIGKLKLVLHDANNVLGKVECSKKVRFFSGSNPLVFRFKMAHKIQDIMKRLDDIAADKSRFNLAEQLED</sequence>